<feature type="region of interest" description="Disordered" evidence="2">
    <location>
        <begin position="1986"/>
        <end position="2116"/>
    </location>
</feature>
<feature type="compositionally biased region" description="Low complexity" evidence="2">
    <location>
        <begin position="2008"/>
        <end position="2018"/>
    </location>
</feature>
<evidence type="ECO:0000313" key="4">
    <source>
        <dbReference type="Proteomes" id="UP000825729"/>
    </source>
</evidence>
<evidence type="ECO:0008006" key="5">
    <source>
        <dbReference type="Google" id="ProtNLM"/>
    </source>
</evidence>
<dbReference type="GO" id="GO:0005975">
    <property type="term" value="P:carbohydrate metabolic process"/>
    <property type="evidence" value="ECO:0007669"/>
    <property type="project" value="InterPro"/>
</dbReference>
<evidence type="ECO:0000313" key="3">
    <source>
        <dbReference type="EMBL" id="KAG9458284.1"/>
    </source>
</evidence>
<dbReference type="PANTHER" id="PTHR46975:SF2">
    <property type="entry name" value="PROTEIN SWEETIE"/>
    <property type="match status" value="1"/>
</dbReference>
<name>A0AAV7FCF8_ARIFI</name>
<evidence type="ECO:0000256" key="2">
    <source>
        <dbReference type="SAM" id="MobiDB-lite"/>
    </source>
</evidence>
<dbReference type="InterPro" id="IPR044218">
    <property type="entry name" value="SWEETIE"/>
</dbReference>
<dbReference type="Gene3D" id="1.25.10.10">
    <property type="entry name" value="Leucine-rich Repeat Variant"/>
    <property type="match status" value="2"/>
</dbReference>
<comment type="similarity">
    <text evidence="1">Belongs to the HEATR5 family.</text>
</comment>
<dbReference type="SUPFAM" id="SSF48371">
    <property type="entry name" value="ARM repeat"/>
    <property type="match status" value="2"/>
</dbReference>
<dbReference type="InterPro" id="IPR046837">
    <property type="entry name" value="Laa1/Sip1/HEATR5-like_HEAT"/>
</dbReference>
<feature type="compositionally biased region" description="Basic and acidic residues" evidence="2">
    <location>
        <begin position="2044"/>
        <end position="2066"/>
    </location>
</feature>
<dbReference type="Proteomes" id="UP000825729">
    <property type="component" value="Unassembled WGS sequence"/>
</dbReference>
<dbReference type="Pfam" id="PF20210">
    <property type="entry name" value="Laa1_Sip1_HTR5"/>
    <property type="match status" value="1"/>
</dbReference>
<dbReference type="InterPro" id="IPR016024">
    <property type="entry name" value="ARM-type_fold"/>
</dbReference>
<gene>
    <name evidence="3" type="ORF">H6P81_002792</name>
</gene>
<feature type="compositionally biased region" description="Basic and acidic residues" evidence="2">
    <location>
        <begin position="2183"/>
        <end position="2196"/>
    </location>
</feature>
<protein>
    <recommendedName>
        <fullName evidence="5">HEAT repeat-containing protein 5B</fullName>
    </recommendedName>
</protein>
<dbReference type="PANTHER" id="PTHR46975">
    <property type="entry name" value="PROTEIN SWEETIE"/>
    <property type="match status" value="1"/>
</dbReference>
<feature type="region of interest" description="Disordered" evidence="2">
    <location>
        <begin position="2182"/>
        <end position="2242"/>
    </location>
</feature>
<comment type="caution">
    <text evidence="3">The sequence shown here is derived from an EMBL/GenBank/DDBJ whole genome shotgun (WGS) entry which is preliminary data.</text>
</comment>
<dbReference type="EMBL" id="JAINDJ010000002">
    <property type="protein sequence ID" value="KAG9458284.1"/>
    <property type="molecule type" value="Genomic_DNA"/>
</dbReference>
<feature type="compositionally biased region" description="Basic and acidic residues" evidence="2">
    <location>
        <begin position="2105"/>
        <end position="2114"/>
    </location>
</feature>
<evidence type="ECO:0000256" key="1">
    <source>
        <dbReference type="ARBA" id="ARBA00008304"/>
    </source>
</evidence>
<keyword evidence="4" id="KW-1185">Reference proteome</keyword>
<organism evidence="3 4">
    <name type="scientific">Aristolochia fimbriata</name>
    <name type="common">White veined hardy Dutchman's pipe vine</name>
    <dbReference type="NCBI Taxonomy" id="158543"/>
    <lineage>
        <taxon>Eukaryota</taxon>
        <taxon>Viridiplantae</taxon>
        <taxon>Streptophyta</taxon>
        <taxon>Embryophyta</taxon>
        <taxon>Tracheophyta</taxon>
        <taxon>Spermatophyta</taxon>
        <taxon>Magnoliopsida</taxon>
        <taxon>Magnoliidae</taxon>
        <taxon>Piperales</taxon>
        <taxon>Aristolochiaceae</taxon>
        <taxon>Aristolochia</taxon>
    </lineage>
</organism>
<dbReference type="InterPro" id="IPR011989">
    <property type="entry name" value="ARM-like"/>
</dbReference>
<accession>A0AAV7FCF8</accession>
<reference evidence="3 4" key="1">
    <citation type="submission" date="2021-07" db="EMBL/GenBank/DDBJ databases">
        <title>The Aristolochia fimbriata genome: insights into angiosperm evolution, floral development and chemical biosynthesis.</title>
        <authorList>
            <person name="Jiao Y."/>
        </authorList>
    </citation>
    <scope>NUCLEOTIDE SEQUENCE [LARGE SCALE GENOMIC DNA]</scope>
    <source>
        <strain evidence="3">IBCAS-2021</strain>
        <tissue evidence="3">Leaf</tissue>
    </source>
</reference>
<feature type="compositionally biased region" description="Basic and acidic residues" evidence="2">
    <location>
        <begin position="2206"/>
        <end position="2242"/>
    </location>
</feature>
<proteinExistence type="inferred from homology"/>
<sequence>MAKRGDREEVPLSRLSVLVAQLDSIVASAAQQPPDPLLCFDLLSNLIAVIEDEPKETILYCQRKCEDALHSLLILGARRPVRRLASVAMCRIIAKGDGISIYSRASSLQGFLSDGRRSEVLAFAGAAQCLGELYCFFGRRITSGLPETTNIAAKLMKFHEDFVRQEALQMLQNALQGSDGSGALTAYSEALRIIMRVGVADKSFFVRLAAARCLKTFANIGGPGLGVGELENCAAHCVKALEDPVQSVRDAFAEALAALLALGMNPSAQVQPKGKGPVLVKKIEGALQKHLILPFLKASGLRSKDLRFGLCLSWVFFLQAMHLKYHLPDSELHSFGFQAMDMLDGNSADAHSLACVLYILRVGVTDQMTEPTQRTFLVLLGRQLELPSISPYKAVAILRTLSYLLTTIGEVPGEFKEILDNTVIAALSHSSLLVRIEAALTLRALAEVDPTCVGGLISFGVTTLHALREVAAGEKGERLKVELDSLHGQALVLAALVSISPKLLLGYPAQLPKSVFNVSKKMLTEFRPNSAKVEKEAGWLLLASLIASMPKEELEDQVFDILSLWAAPFGGHPELQIKQVEDPASELRVWSAAVQALTAFITCFVSPIGAANNGGVFLQPVLYYLNRALYYIASLLAKQLNNLKPQIDQFIIRILVAYQSISDPMAYKNEHPQILNICSTPFRDPSACEESSYLMMLLDKRDACLGPWNPGRDWFEDELRAFEGGKDGIMPSVWDTQLSSFPQAETISKILVNQKLMCFGTMFATQSDGGKLKLLGMIDQSLKAGKKQSWHTANMTNACVGLLAGLKALLSLRCQSLGVDILSSSQAIFQVVLGDADVSAAQRRASAEGLGLIARLGNDMFTPKMTRSLLGDLVGISDPGYIGSIALSLGCIHRSAGGMALSTMVPATVSAISSLAKSPNASLQTWSLHGLLLTIEAAGLSYVSHVQATLLLAMDILLSEENGLVDLRQGVGRLVNAIVAVLGPELSPGSTFFSRCKSVVAEISSGQETSTLLECVRFTQQLVLFAPQAVSVHSHVKTLLPTLSSRQPALRHLTVSTLRHLIEKDPVAIIDEQIEVHLFRMLDEETDSEIGNLVRTTIKRLLYASCPSFPSRWIALCQNMVLATWTLKAAESHRGAAEIPTNSALESESQTYYGEDDEDMIAGSSDRNTKNHTDASNFYLKQEKHLRFRTRIFAAECLSQLPTAVGTDPVHFDLSLARQSLPSSGPAIRGNWLILHLQELIALAYQVSTSQFENMQPIGVGLLIAIMDKFEKVPDPELPGHLLMEQYQVQLVSAVRTALNSSSSPLLLEAGLILATMIMTSTITQGDRVALHRLFMLISQQLSDYKDLCYPSFAEWVACRIKVRLAAAHASVKCYTYMFLKEEQDKVPDEYLSLLPLFSKTSSILGDYWIRILKDYCYICFKVQPKSNHNLFLDGLESPLVLSKVKPCLDKLWPVILQAVVFDAVPGNFEIEGSLGSNTEEMSQRIFLSGYSMVLLELKDYYFVWGFVMLILFQQSVLDKSVVALTKSSDGASMVRETKDLALEMYEASLKALLSLCQERFFTEFLSADLCQELLQVLLYLDGLISAQDSSFVTLFPLIVQVCPPSFFELEDFALSAMELCLTYLRRTFQSSSANSQGNKAFKKITSALYATAKLIICQVNPKKQGQLILALLTTSYECFKCAYTESCLSSITAFFHSITGMLRKLFEDEAARGKLNVLSALQAEILYSCHEYTKSIHMVEGSRNNSKLFLLKLSFCMEQAMSLACLATETELSRSDGQDNHSYYFTLCRNATRCIQVAVGDSNIQVQMVGLHVLKGIVQKELGEVSLKEMRFFVLFLAGELLGDIFVLIQNSLKKTITKDSIAIISECLRLLVYLQTLSQSTEYVRGVMALLLEAITMVVSAATEGHSQEFLDLKTNAMRVVSHLAQTPSSAVQLKEVLLVMPTAQRQHLQEILRASITHNQNAIPNISPNTKFSIQLEQPSAISETVGVNAKEESEEEDDWDAFQSSSAADPSISIPEEKTGVEPSHNGDSFLLENGSLAPKDFRFSENDDPKDEEKDSDKDDYQDNLETDTDGKTVELSVSPDFEVESKLKGEPDFQVNHPLENERCHSPSKELSVLPDALEARKGDERIGSGELFSSQPAESAILEQTGEAIAESKESKEAGSIYQVSVVETVDAAKGMNDHHNHSQNHEQDIATENDDEFREISDIKNQEDFLDGKNSDHIEESDEKGVEWKDGSSH</sequence>